<comment type="pathway">
    <text evidence="5">Isoprenoid biosynthesis; isopentenyl diphosphate biosynthesis via DXP pathway; isopentenyl diphosphate from 1-deoxy-D-xylulose 5-phosphate: step 6/6.</text>
</comment>
<keyword evidence="2 5" id="KW-0479">Metal-binding</keyword>
<dbReference type="GO" id="GO:0016114">
    <property type="term" value="P:terpenoid biosynthetic process"/>
    <property type="evidence" value="ECO:0007669"/>
    <property type="project" value="UniProtKB-UniRule"/>
</dbReference>
<dbReference type="GO" id="GO:0051539">
    <property type="term" value="F:4 iron, 4 sulfur cluster binding"/>
    <property type="evidence" value="ECO:0007669"/>
    <property type="project" value="UniProtKB-UniRule"/>
</dbReference>
<sequence>MQVKLASSYGFCFGVKRAIKIAESYENSATMGPLIHNQNEIDRLKNNFNVGLYNNLEEVKKDDTVIIRTHGIPKDDLKNLKKNKAAKVINATCPFVTTPQQIVKKMSKENYSILIFGDSTHPEVKGVKSYGEDQEDVHVVMSVKDLNNIKFKHDKIATVAQTTKKKEVYLEIVNALILKNKEVRVFNTICDATFENQDAARDLSKEVDVMIVIGGKNSSNTKQLQAICLENCPDSYLIENSKELNSNWFKNKKICGITAGASTPDWIIQEVVNQVEKI</sequence>
<feature type="active site" description="Proton donor" evidence="5">
    <location>
        <position position="123"/>
    </location>
</feature>
<dbReference type="GO" id="GO:0019288">
    <property type="term" value="P:isopentenyl diphosphate biosynthetic process, methylerythritol 4-phosphate pathway"/>
    <property type="evidence" value="ECO:0007669"/>
    <property type="project" value="UniProtKB-UniRule"/>
</dbReference>
<feature type="binding site" evidence="5">
    <location>
        <position position="219"/>
    </location>
    <ligand>
        <name>dimethylallyl diphosphate</name>
        <dbReference type="ChEBI" id="CHEBI:57623"/>
    </ligand>
</feature>
<comment type="function">
    <text evidence="5">Catalyzes the conversion of 1-hydroxy-2-methyl-2-(E)-butenyl 4-diphosphate (HMBPP) into a mixture of isopentenyl diphosphate (IPP) and dimethylallyl diphosphate (DMAPP). Acts in the terminal step of the DOXP/MEP pathway for isoprenoid precursor biosynthesis.</text>
</comment>
<dbReference type="PANTHER" id="PTHR30426:SF0">
    <property type="entry name" value="4-HYDROXY-3-METHYLBUT-2-ENYL DIPHOSPHATE REDUCTASE"/>
    <property type="match status" value="1"/>
</dbReference>
<feature type="binding site" evidence="5">
    <location>
        <position position="220"/>
    </location>
    <ligand>
        <name>isopentenyl diphosphate</name>
        <dbReference type="ChEBI" id="CHEBI:128769"/>
    </ligand>
</feature>
<reference evidence="6 7" key="1">
    <citation type="submission" date="2017-09" db="EMBL/GenBank/DDBJ databases">
        <title>Genomics of the genus Arcobacter.</title>
        <authorList>
            <person name="Perez-Cataluna A."/>
            <person name="Figueras M.J."/>
            <person name="Salas-Masso N."/>
        </authorList>
    </citation>
    <scope>NUCLEOTIDE SEQUENCE [LARGE SCALE GENOMIC DNA]</scope>
    <source>
        <strain evidence="6 7">DSM 18005</strain>
    </source>
</reference>
<dbReference type="NCBIfam" id="TIGR00216">
    <property type="entry name" value="ispH_lytB"/>
    <property type="match status" value="1"/>
</dbReference>
<feature type="binding site" evidence="5">
    <location>
        <position position="220"/>
    </location>
    <ligand>
        <name>dimethylallyl diphosphate</name>
        <dbReference type="ChEBI" id="CHEBI:57623"/>
    </ligand>
</feature>
<evidence type="ECO:0000256" key="1">
    <source>
        <dbReference type="ARBA" id="ARBA00022485"/>
    </source>
</evidence>
<evidence type="ECO:0000256" key="5">
    <source>
        <dbReference type="HAMAP-Rule" id="MF_00191"/>
    </source>
</evidence>
<keyword evidence="1 5" id="KW-0004">4Fe-4S</keyword>
<dbReference type="CDD" id="cd13944">
    <property type="entry name" value="lytB_ispH"/>
    <property type="match status" value="1"/>
</dbReference>
<dbReference type="PANTHER" id="PTHR30426">
    <property type="entry name" value="4-HYDROXY-3-METHYLBUT-2-ENYL DIPHOSPHATE REDUCTASE"/>
    <property type="match status" value="1"/>
</dbReference>
<comment type="similarity">
    <text evidence="5">Belongs to the IspH family.</text>
</comment>
<dbReference type="UniPathway" id="UPA00059">
    <property type="reaction ID" value="UER00105"/>
</dbReference>
<comment type="pathway">
    <text evidence="5">Isoprenoid biosynthesis; dimethylallyl diphosphate biosynthesis; dimethylallyl diphosphate from (2E)-4-hydroxy-3-methylbutenyl diphosphate: step 1/1.</text>
</comment>
<dbReference type="KEGG" id="ahs:AHALO_0322"/>
<dbReference type="EC" id="1.17.7.4" evidence="5"/>
<dbReference type="HAMAP" id="MF_00191">
    <property type="entry name" value="IspH"/>
    <property type="match status" value="1"/>
</dbReference>
<comment type="catalytic activity">
    <reaction evidence="5">
        <text>dimethylallyl diphosphate + 2 oxidized [2Fe-2S]-[ferredoxin] + H2O = (2E)-4-hydroxy-3-methylbut-2-enyl diphosphate + 2 reduced [2Fe-2S]-[ferredoxin] + 2 H(+)</text>
        <dbReference type="Rhea" id="RHEA:24825"/>
        <dbReference type="Rhea" id="RHEA-COMP:10000"/>
        <dbReference type="Rhea" id="RHEA-COMP:10001"/>
        <dbReference type="ChEBI" id="CHEBI:15377"/>
        <dbReference type="ChEBI" id="CHEBI:15378"/>
        <dbReference type="ChEBI" id="CHEBI:33737"/>
        <dbReference type="ChEBI" id="CHEBI:33738"/>
        <dbReference type="ChEBI" id="CHEBI:57623"/>
        <dbReference type="ChEBI" id="CHEBI:128753"/>
        <dbReference type="EC" id="1.17.7.4"/>
    </reaction>
</comment>
<dbReference type="RefSeq" id="WP_101184348.1">
    <property type="nucleotide sequence ID" value="NZ_CP031218.1"/>
</dbReference>
<dbReference type="GO" id="GO:0050992">
    <property type="term" value="P:dimethylallyl diphosphate biosynthetic process"/>
    <property type="evidence" value="ECO:0007669"/>
    <property type="project" value="UniProtKB-UniRule"/>
</dbReference>
<feature type="binding site" evidence="5">
    <location>
        <position position="70"/>
    </location>
    <ligand>
        <name>dimethylallyl diphosphate</name>
        <dbReference type="ChEBI" id="CHEBI:57623"/>
    </ligand>
</feature>
<dbReference type="InterPro" id="IPR003451">
    <property type="entry name" value="LytB/IspH"/>
</dbReference>
<organism evidence="6 7">
    <name type="scientific">Malaciobacter halophilus</name>
    <dbReference type="NCBI Taxonomy" id="197482"/>
    <lineage>
        <taxon>Bacteria</taxon>
        <taxon>Pseudomonadati</taxon>
        <taxon>Campylobacterota</taxon>
        <taxon>Epsilonproteobacteria</taxon>
        <taxon>Campylobacterales</taxon>
        <taxon>Arcobacteraceae</taxon>
        <taxon>Malaciobacter</taxon>
    </lineage>
</organism>
<feature type="binding site" evidence="5">
    <location>
        <position position="70"/>
    </location>
    <ligand>
        <name>isopentenyl diphosphate</name>
        <dbReference type="ChEBI" id="CHEBI:128769"/>
    </ligand>
</feature>
<feature type="binding site" evidence="5">
    <location>
        <position position="218"/>
    </location>
    <ligand>
        <name>(2E)-4-hydroxy-3-methylbut-2-enyl diphosphate</name>
        <dbReference type="ChEBI" id="CHEBI:128753"/>
    </ligand>
</feature>
<feature type="binding site" evidence="5">
    <location>
        <position position="121"/>
    </location>
    <ligand>
        <name>dimethylallyl diphosphate</name>
        <dbReference type="ChEBI" id="CHEBI:57623"/>
    </ligand>
</feature>
<feature type="binding site" evidence="5">
    <location>
        <position position="121"/>
    </location>
    <ligand>
        <name>(2E)-4-hydroxy-3-methylbut-2-enyl diphosphate</name>
        <dbReference type="ChEBI" id="CHEBI:128753"/>
    </ligand>
</feature>
<feature type="binding site" evidence="5">
    <location>
        <position position="162"/>
    </location>
    <ligand>
        <name>(2E)-4-hydroxy-3-methylbut-2-enyl diphosphate</name>
        <dbReference type="ChEBI" id="CHEBI:128753"/>
    </ligand>
</feature>
<gene>
    <name evidence="5" type="primary">ispH</name>
    <name evidence="6" type="ORF">CP960_05160</name>
</gene>
<accession>A0A2N1J3W7</accession>
<keyword evidence="7" id="KW-1185">Reference proteome</keyword>
<feature type="binding site" evidence="5">
    <location>
        <position position="262"/>
    </location>
    <ligand>
        <name>isopentenyl diphosphate</name>
        <dbReference type="ChEBI" id="CHEBI:128769"/>
    </ligand>
</feature>
<keyword evidence="4 5" id="KW-0411">Iron-sulfur</keyword>
<feature type="binding site" evidence="5">
    <location>
        <position position="190"/>
    </location>
    <ligand>
        <name>[4Fe-4S] cluster</name>
        <dbReference type="ChEBI" id="CHEBI:49883"/>
    </ligand>
</feature>
<keyword evidence="5" id="KW-0414">Isoprene biosynthesis</keyword>
<feature type="binding site" evidence="5">
    <location>
        <position position="262"/>
    </location>
    <ligand>
        <name>(2E)-4-hydroxy-3-methylbut-2-enyl diphosphate</name>
        <dbReference type="ChEBI" id="CHEBI:128753"/>
    </ligand>
</feature>
<evidence type="ECO:0000313" key="6">
    <source>
        <dbReference type="EMBL" id="PKI81249.1"/>
    </source>
</evidence>
<feature type="binding site" evidence="5">
    <location>
        <position position="36"/>
    </location>
    <ligand>
        <name>(2E)-4-hydroxy-3-methylbut-2-enyl diphosphate</name>
        <dbReference type="ChEBI" id="CHEBI:128753"/>
    </ligand>
</feature>
<evidence type="ECO:0000256" key="4">
    <source>
        <dbReference type="ARBA" id="ARBA00023014"/>
    </source>
</evidence>
<proteinExistence type="inferred from homology"/>
<feature type="binding site" evidence="5">
    <location>
        <position position="93"/>
    </location>
    <ligand>
        <name>[4Fe-4S] cluster</name>
        <dbReference type="ChEBI" id="CHEBI:49883"/>
    </ligand>
</feature>
<comment type="caution">
    <text evidence="6">The sequence shown here is derived from an EMBL/GenBank/DDBJ whole genome shotgun (WGS) entry which is preliminary data.</text>
</comment>
<dbReference type="GO" id="GO:0051745">
    <property type="term" value="F:4-hydroxy-3-methylbut-2-enyl diphosphate reductase activity"/>
    <property type="evidence" value="ECO:0007669"/>
    <property type="project" value="UniProtKB-UniRule"/>
</dbReference>
<dbReference type="AlphaFoldDB" id="A0A2N1J3W7"/>
<dbReference type="EMBL" id="NXIF01000020">
    <property type="protein sequence ID" value="PKI81249.1"/>
    <property type="molecule type" value="Genomic_DNA"/>
</dbReference>
<dbReference type="Proteomes" id="UP000233248">
    <property type="component" value="Unassembled WGS sequence"/>
</dbReference>
<dbReference type="UniPathway" id="UPA00056">
    <property type="reaction ID" value="UER00097"/>
</dbReference>
<evidence type="ECO:0000256" key="3">
    <source>
        <dbReference type="ARBA" id="ARBA00023004"/>
    </source>
</evidence>
<dbReference type="OrthoDB" id="9804068at2"/>
<feature type="binding site" evidence="5">
    <location>
        <position position="70"/>
    </location>
    <ligand>
        <name>(2E)-4-hydroxy-3-methylbut-2-enyl diphosphate</name>
        <dbReference type="ChEBI" id="CHEBI:128753"/>
    </ligand>
</feature>
<comment type="cofactor">
    <cofactor evidence="5">
        <name>[4Fe-4S] cluster</name>
        <dbReference type="ChEBI" id="CHEBI:49883"/>
    </cofactor>
    <text evidence="5">Binds 1 [4Fe-4S] cluster per subunit.</text>
</comment>
<dbReference type="Pfam" id="PF02401">
    <property type="entry name" value="LYTB"/>
    <property type="match status" value="1"/>
</dbReference>
<feature type="binding site" evidence="5">
    <location>
        <position position="262"/>
    </location>
    <ligand>
        <name>dimethylallyl diphosphate</name>
        <dbReference type="ChEBI" id="CHEBI:57623"/>
    </ligand>
</feature>
<name>A0A2N1J3W7_9BACT</name>
<feature type="binding site" evidence="5">
    <location>
        <position position="220"/>
    </location>
    <ligand>
        <name>(2E)-4-hydroxy-3-methylbut-2-enyl diphosphate</name>
        <dbReference type="ChEBI" id="CHEBI:128753"/>
    </ligand>
</feature>
<dbReference type="GO" id="GO:0046872">
    <property type="term" value="F:metal ion binding"/>
    <property type="evidence" value="ECO:0007669"/>
    <property type="project" value="UniProtKB-KW"/>
</dbReference>
<evidence type="ECO:0000256" key="2">
    <source>
        <dbReference type="ARBA" id="ARBA00022723"/>
    </source>
</evidence>
<dbReference type="Gene3D" id="3.40.50.11270">
    <property type="match status" value="1"/>
</dbReference>
<dbReference type="Gene3D" id="3.40.1010.20">
    <property type="entry name" value="4-hydroxy-3-methylbut-2-enyl diphosphate reductase, catalytic domain"/>
    <property type="match status" value="2"/>
</dbReference>
<comment type="catalytic activity">
    <reaction evidence="5">
        <text>isopentenyl diphosphate + 2 oxidized [2Fe-2S]-[ferredoxin] + H2O = (2E)-4-hydroxy-3-methylbut-2-enyl diphosphate + 2 reduced [2Fe-2S]-[ferredoxin] + 2 H(+)</text>
        <dbReference type="Rhea" id="RHEA:24488"/>
        <dbReference type="Rhea" id="RHEA-COMP:10000"/>
        <dbReference type="Rhea" id="RHEA-COMP:10001"/>
        <dbReference type="ChEBI" id="CHEBI:15377"/>
        <dbReference type="ChEBI" id="CHEBI:15378"/>
        <dbReference type="ChEBI" id="CHEBI:33737"/>
        <dbReference type="ChEBI" id="CHEBI:33738"/>
        <dbReference type="ChEBI" id="CHEBI:128753"/>
        <dbReference type="ChEBI" id="CHEBI:128769"/>
        <dbReference type="EC" id="1.17.7.4"/>
    </reaction>
</comment>
<feature type="binding site" evidence="5">
    <location>
        <position position="36"/>
    </location>
    <ligand>
        <name>dimethylallyl diphosphate</name>
        <dbReference type="ChEBI" id="CHEBI:57623"/>
    </ligand>
</feature>
<feature type="binding site" evidence="5">
    <location>
        <position position="218"/>
    </location>
    <ligand>
        <name>isopentenyl diphosphate</name>
        <dbReference type="ChEBI" id="CHEBI:128769"/>
    </ligand>
</feature>
<keyword evidence="5" id="KW-0560">Oxidoreductase</keyword>
<feature type="binding site" evidence="5">
    <location>
        <position position="121"/>
    </location>
    <ligand>
        <name>isopentenyl diphosphate</name>
        <dbReference type="ChEBI" id="CHEBI:128769"/>
    </ligand>
</feature>
<feature type="binding site" evidence="5">
    <location>
        <position position="219"/>
    </location>
    <ligand>
        <name>isopentenyl diphosphate</name>
        <dbReference type="ChEBI" id="CHEBI:128769"/>
    </ligand>
</feature>
<dbReference type="NCBIfam" id="NF002187">
    <property type="entry name" value="PRK01045.1-1"/>
    <property type="match status" value="1"/>
</dbReference>
<evidence type="ECO:0000313" key="7">
    <source>
        <dbReference type="Proteomes" id="UP000233248"/>
    </source>
</evidence>
<feature type="binding site" evidence="5">
    <location>
        <position position="218"/>
    </location>
    <ligand>
        <name>dimethylallyl diphosphate</name>
        <dbReference type="ChEBI" id="CHEBI:57623"/>
    </ligand>
</feature>
<feature type="binding site" evidence="5">
    <location>
        <position position="219"/>
    </location>
    <ligand>
        <name>(2E)-4-hydroxy-3-methylbut-2-enyl diphosphate</name>
        <dbReference type="ChEBI" id="CHEBI:128753"/>
    </ligand>
</feature>
<protein>
    <recommendedName>
        <fullName evidence="5">4-hydroxy-3-methylbut-2-enyl diphosphate reductase</fullName>
        <shortName evidence="5">HMBPP reductase</shortName>
        <ecNumber evidence="5">1.17.7.4</ecNumber>
    </recommendedName>
</protein>
<feature type="binding site" evidence="5">
    <location>
        <position position="36"/>
    </location>
    <ligand>
        <name>isopentenyl diphosphate</name>
        <dbReference type="ChEBI" id="CHEBI:128769"/>
    </ligand>
</feature>
<keyword evidence="3 5" id="KW-0408">Iron</keyword>
<feature type="binding site" evidence="5">
    <location>
        <position position="12"/>
    </location>
    <ligand>
        <name>[4Fe-4S] cluster</name>
        <dbReference type="ChEBI" id="CHEBI:49883"/>
    </ligand>
</feature>